<dbReference type="GO" id="GO:0005737">
    <property type="term" value="C:cytoplasm"/>
    <property type="evidence" value="ECO:0007669"/>
    <property type="project" value="TreeGrafter"/>
</dbReference>
<evidence type="ECO:0000259" key="1">
    <source>
        <dbReference type="Pfam" id="PF01370"/>
    </source>
</evidence>
<proteinExistence type="predicted"/>
<sequence>MTKASMPVGAGGQTPEVPRSVFITGANGFIGKALLKRYKDLGAQVRGMDLFADPANDVVAGDLTQPQAWAEHARGCDLFINTAAVVSLAAPWKLYREVSVQGVRSCLNVAIAGGAKRFVHISSIAALGWTYPDMADESCDVVIGDQYRYGVAKGASEHVVLASHAAGEIDCTVVRPGDVYGPGSRAWLIEPLKMAKAGALILPNGGKGVFTPVYVDDLLDGIMLAAGLDQGRGHIFHLSSASPTTCKAFFANHWRWAGRSGAPRTLPLHLAAALTRLIWRVNGLLKIKSEVTPDTMYMLARTGDISIAKARRLLGYEPKVSLADGLRRSEDWLRLSGQITP</sequence>
<reference evidence="2 3" key="1">
    <citation type="journal article" date="2018" name="Appl. Microbiol. Biotechnol.">
        <title>Characterization of the caprolactam degradation pathway in Pseudomonas jessenii using mass spectrometry-based proteomics.</title>
        <authorList>
            <person name="Otzen M."/>
            <person name="Palacio C."/>
            <person name="Janssen D.B."/>
        </authorList>
    </citation>
    <scope>NUCLEOTIDE SEQUENCE [LARGE SCALE GENOMIC DNA]</scope>
    <source>
        <strain evidence="2 3">GO3</strain>
    </source>
</reference>
<evidence type="ECO:0000313" key="3">
    <source>
        <dbReference type="Proteomes" id="UP000247437"/>
    </source>
</evidence>
<organism evidence="2 3">
    <name type="scientific">Pseudomonas jessenii</name>
    <dbReference type="NCBI Taxonomy" id="77298"/>
    <lineage>
        <taxon>Bacteria</taxon>
        <taxon>Pseudomonadati</taxon>
        <taxon>Pseudomonadota</taxon>
        <taxon>Gammaproteobacteria</taxon>
        <taxon>Pseudomonadales</taxon>
        <taxon>Pseudomonadaceae</taxon>
        <taxon>Pseudomonas</taxon>
    </lineage>
</organism>
<dbReference type="InterPro" id="IPR036291">
    <property type="entry name" value="NAD(P)-bd_dom_sf"/>
</dbReference>
<comment type="caution">
    <text evidence="2">The sequence shown here is derived from an EMBL/GenBank/DDBJ whole genome shotgun (WGS) entry which is preliminary data.</text>
</comment>
<protein>
    <recommendedName>
        <fullName evidence="1">NAD-dependent epimerase/dehydratase domain-containing protein</fullName>
    </recommendedName>
</protein>
<dbReference type="PANTHER" id="PTHR48079:SF6">
    <property type="entry name" value="NAD(P)-BINDING DOMAIN-CONTAINING PROTEIN-RELATED"/>
    <property type="match status" value="1"/>
</dbReference>
<dbReference type="Proteomes" id="UP000247437">
    <property type="component" value="Unassembled WGS sequence"/>
</dbReference>
<name>A0A2W0EC05_PSEJE</name>
<gene>
    <name evidence="2" type="ORF">CRX42_30555</name>
</gene>
<dbReference type="SUPFAM" id="SSF51735">
    <property type="entry name" value="NAD(P)-binding Rossmann-fold domains"/>
    <property type="match status" value="1"/>
</dbReference>
<dbReference type="Pfam" id="PF01370">
    <property type="entry name" value="Epimerase"/>
    <property type="match status" value="1"/>
</dbReference>
<dbReference type="AlphaFoldDB" id="A0A2W0EC05"/>
<dbReference type="RefSeq" id="WP_110662685.1">
    <property type="nucleotide sequence ID" value="NZ_PDLL01000706.1"/>
</dbReference>
<dbReference type="InterPro" id="IPR001509">
    <property type="entry name" value="Epimerase_deHydtase"/>
</dbReference>
<feature type="domain" description="NAD-dependent epimerase/dehydratase" evidence="1">
    <location>
        <begin position="21"/>
        <end position="228"/>
    </location>
</feature>
<dbReference type="GO" id="GO:0004029">
    <property type="term" value="F:aldehyde dehydrogenase (NAD+) activity"/>
    <property type="evidence" value="ECO:0007669"/>
    <property type="project" value="TreeGrafter"/>
</dbReference>
<dbReference type="OrthoDB" id="9801056at2"/>
<dbReference type="Gene3D" id="3.40.50.720">
    <property type="entry name" value="NAD(P)-binding Rossmann-like Domain"/>
    <property type="match status" value="1"/>
</dbReference>
<evidence type="ECO:0000313" key="2">
    <source>
        <dbReference type="EMBL" id="PYY66770.1"/>
    </source>
</evidence>
<dbReference type="PANTHER" id="PTHR48079">
    <property type="entry name" value="PROTEIN YEEZ"/>
    <property type="match status" value="1"/>
</dbReference>
<accession>A0A2W0EC05</accession>
<dbReference type="EMBL" id="PDLL01000706">
    <property type="protein sequence ID" value="PYY66770.1"/>
    <property type="molecule type" value="Genomic_DNA"/>
</dbReference>
<dbReference type="InterPro" id="IPR051783">
    <property type="entry name" value="NAD(P)-dependent_oxidoreduct"/>
</dbReference>